<dbReference type="InterPro" id="IPR051678">
    <property type="entry name" value="AGP_Transferase"/>
</dbReference>
<evidence type="ECO:0000313" key="2">
    <source>
        <dbReference type="EMBL" id="KAK4135152.1"/>
    </source>
</evidence>
<dbReference type="EMBL" id="MU853407">
    <property type="protein sequence ID" value="KAK4135152.1"/>
    <property type="molecule type" value="Genomic_DNA"/>
</dbReference>
<evidence type="ECO:0000259" key="1">
    <source>
        <dbReference type="Pfam" id="PF01636"/>
    </source>
</evidence>
<dbReference type="AlphaFoldDB" id="A0AAN6ULC1"/>
<accession>A0AAN6ULC1</accession>
<name>A0AAN6ULC1_9PEZI</name>
<proteinExistence type="predicted"/>
<keyword evidence="3" id="KW-1185">Reference proteome</keyword>
<dbReference type="PANTHER" id="PTHR21310">
    <property type="entry name" value="AMINOGLYCOSIDE PHOSPHOTRANSFERASE-RELATED-RELATED"/>
    <property type="match status" value="1"/>
</dbReference>
<gene>
    <name evidence="2" type="ORF">BT67DRAFT_363541</name>
</gene>
<dbReference type="Pfam" id="PF01636">
    <property type="entry name" value="APH"/>
    <property type="match status" value="1"/>
</dbReference>
<evidence type="ECO:0000313" key="3">
    <source>
        <dbReference type="Proteomes" id="UP001304895"/>
    </source>
</evidence>
<feature type="non-terminal residue" evidence="2">
    <location>
        <position position="177"/>
    </location>
</feature>
<reference evidence="2" key="2">
    <citation type="submission" date="2023-05" db="EMBL/GenBank/DDBJ databases">
        <authorList>
            <consortium name="Lawrence Berkeley National Laboratory"/>
            <person name="Steindorff A."/>
            <person name="Hensen N."/>
            <person name="Bonometti L."/>
            <person name="Westerberg I."/>
            <person name="Brannstrom I.O."/>
            <person name="Guillou S."/>
            <person name="Cros-Aarteil S."/>
            <person name="Calhoun S."/>
            <person name="Haridas S."/>
            <person name="Kuo A."/>
            <person name="Mondo S."/>
            <person name="Pangilinan J."/>
            <person name="Riley R."/>
            <person name="Labutti K."/>
            <person name="Andreopoulos B."/>
            <person name="Lipzen A."/>
            <person name="Chen C."/>
            <person name="Yanf M."/>
            <person name="Daum C."/>
            <person name="Ng V."/>
            <person name="Clum A."/>
            <person name="Ohm R."/>
            <person name="Martin F."/>
            <person name="Silar P."/>
            <person name="Natvig D."/>
            <person name="Lalanne C."/>
            <person name="Gautier V."/>
            <person name="Ament-Velasquez S.L."/>
            <person name="Kruys A."/>
            <person name="Hutchinson M.I."/>
            <person name="Powell A.J."/>
            <person name="Barry K."/>
            <person name="Miller A.N."/>
            <person name="Grigoriev I.V."/>
            <person name="Debuchy R."/>
            <person name="Gladieux P."/>
            <person name="Thoren M.H."/>
            <person name="Johannesson H."/>
        </authorList>
    </citation>
    <scope>NUCLEOTIDE SEQUENCE</scope>
    <source>
        <strain evidence="2">CBS 123565</strain>
    </source>
</reference>
<sequence>MVGDCVRGETVKAVWDMFSGRELRAFKKDITMSLTAIMSHMHTITQPFIGRPQGTRNFYDGPIAGYFGPFTGPDPEAEFDEWCLSQLPDPEDQAKWRKKLEKDRQKRGSPRSFVLTHADLTVNNIMVAKDSTSGKYVVTGIIDWDRSGFFPDYVEYAVLNKILFYDKAWLKILKSAV</sequence>
<dbReference type="Proteomes" id="UP001304895">
    <property type="component" value="Unassembled WGS sequence"/>
</dbReference>
<dbReference type="Gene3D" id="3.90.1200.10">
    <property type="match status" value="1"/>
</dbReference>
<dbReference type="SUPFAM" id="SSF56112">
    <property type="entry name" value="Protein kinase-like (PK-like)"/>
    <property type="match status" value="1"/>
</dbReference>
<dbReference type="PANTHER" id="PTHR21310:SF15">
    <property type="entry name" value="AMINOGLYCOSIDE PHOSPHOTRANSFERASE DOMAIN-CONTAINING PROTEIN"/>
    <property type="match status" value="1"/>
</dbReference>
<protein>
    <recommendedName>
        <fullName evidence="1">Aminoglycoside phosphotransferase domain-containing protein</fullName>
    </recommendedName>
</protein>
<dbReference type="InterPro" id="IPR011009">
    <property type="entry name" value="Kinase-like_dom_sf"/>
</dbReference>
<dbReference type="InterPro" id="IPR002575">
    <property type="entry name" value="Aminoglycoside_PTrfase"/>
</dbReference>
<reference evidence="2" key="1">
    <citation type="journal article" date="2023" name="Mol. Phylogenet. Evol.">
        <title>Genome-scale phylogeny and comparative genomics of the fungal order Sordariales.</title>
        <authorList>
            <person name="Hensen N."/>
            <person name="Bonometti L."/>
            <person name="Westerberg I."/>
            <person name="Brannstrom I.O."/>
            <person name="Guillou S."/>
            <person name="Cros-Aarteil S."/>
            <person name="Calhoun S."/>
            <person name="Haridas S."/>
            <person name="Kuo A."/>
            <person name="Mondo S."/>
            <person name="Pangilinan J."/>
            <person name="Riley R."/>
            <person name="LaButti K."/>
            <person name="Andreopoulos B."/>
            <person name="Lipzen A."/>
            <person name="Chen C."/>
            <person name="Yan M."/>
            <person name="Daum C."/>
            <person name="Ng V."/>
            <person name="Clum A."/>
            <person name="Steindorff A."/>
            <person name="Ohm R.A."/>
            <person name="Martin F."/>
            <person name="Silar P."/>
            <person name="Natvig D.O."/>
            <person name="Lalanne C."/>
            <person name="Gautier V."/>
            <person name="Ament-Velasquez S.L."/>
            <person name="Kruys A."/>
            <person name="Hutchinson M.I."/>
            <person name="Powell A.J."/>
            <person name="Barry K."/>
            <person name="Miller A.N."/>
            <person name="Grigoriev I.V."/>
            <person name="Debuchy R."/>
            <person name="Gladieux P."/>
            <person name="Hiltunen Thoren M."/>
            <person name="Johannesson H."/>
        </authorList>
    </citation>
    <scope>NUCLEOTIDE SEQUENCE</scope>
    <source>
        <strain evidence="2">CBS 123565</strain>
    </source>
</reference>
<comment type="caution">
    <text evidence="2">The sequence shown here is derived from an EMBL/GenBank/DDBJ whole genome shotgun (WGS) entry which is preliminary data.</text>
</comment>
<organism evidence="2 3">
    <name type="scientific">Trichocladium antarcticum</name>
    <dbReference type="NCBI Taxonomy" id="1450529"/>
    <lineage>
        <taxon>Eukaryota</taxon>
        <taxon>Fungi</taxon>
        <taxon>Dikarya</taxon>
        <taxon>Ascomycota</taxon>
        <taxon>Pezizomycotina</taxon>
        <taxon>Sordariomycetes</taxon>
        <taxon>Sordariomycetidae</taxon>
        <taxon>Sordariales</taxon>
        <taxon>Chaetomiaceae</taxon>
        <taxon>Trichocladium</taxon>
    </lineage>
</organism>
<feature type="domain" description="Aminoglycoside phosphotransferase" evidence="1">
    <location>
        <begin position="72"/>
        <end position="151"/>
    </location>
</feature>